<reference evidence="2" key="1">
    <citation type="submission" date="2025-08" db="UniProtKB">
        <authorList>
            <consortium name="RefSeq"/>
        </authorList>
    </citation>
    <scope>IDENTIFICATION</scope>
    <source>
        <strain evidence="2">Tuebingen</strain>
        <tissue evidence="2">Fibroblasts and whole tissue</tissue>
    </source>
</reference>
<organism evidence="1 2">
    <name type="scientific">Danio rerio</name>
    <name type="common">Zebrafish</name>
    <name type="synonym">Brachydanio rerio</name>
    <dbReference type="NCBI Taxonomy" id="7955"/>
    <lineage>
        <taxon>Eukaryota</taxon>
        <taxon>Metazoa</taxon>
        <taxon>Chordata</taxon>
        <taxon>Craniata</taxon>
        <taxon>Vertebrata</taxon>
        <taxon>Euteleostomi</taxon>
        <taxon>Actinopterygii</taxon>
        <taxon>Neopterygii</taxon>
        <taxon>Teleostei</taxon>
        <taxon>Ostariophysi</taxon>
        <taxon>Cypriniformes</taxon>
        <taxon>Danionidae</taxon>
        <taxon>Danioninae</taxon>
        <taxon>Danio</taxon>
    </lineage>
</organism>
<keyword evidence="1" id="KW-1185">Reference proteome</keyword>
<name>A0AC58J0M5_DANRE</name>
<dbReference type="RefSeq" id="XP_073800033.1">
    <property type="nucleotide sequence ID" value="XM_073943932.1"/>
</dbReference>
<proteinExistence type="predicted"/>
<gene>
    <name evidence="2" type="primary">LOC103910198</name>
</gene>
<dbReference type="Proteomes" id="UP000000437">
    <property type="component" value="Chromosome 3"/>
</dbReference>
<evidence type="ECO:0000313" key="2">
    <source>
        <dbReference type="RefSeq" id="XP_073800033.1"/>
    </source>
</evidence>
<accession>A0AC58J0M5</accession>
<protein>
    <submittedName>
        <fullName evidence="2">Uncharacterized protein</fullName>
    </submittedName>
</protein>
<sequence length="1537" mass="179432">MSSSESTVAVFHNLSPRRKRSINEPPLMRIVLLGKSVSENSEVGNFILGRSAFDSEAPPGVVERVGGRLRDRHVTLINSPQLLHTNISDDQITQTVRECVSLSDPGPHVVVLLLQHQQCSAEDQERVEKLQDSFSERLFQHTMVLSTQESTEPNEILQEIIQKCSNRHFSLQRSSSADDLLQAFEDIEKSNDGRHLISAQSGDSQCLTVKKRDAQTFHEKLNVMVCGSDGTLKSSISELILQHTHRRSESVSTDRVLHGHQINVLELPAMFNTELSDEVMCQTLRCVSLCHPGVHAFLLIIPDAPLTDQDKAEIEEIHNIFSSRINKHLITLIMQNSEHQTAELNDETQAVIESFGGKHNFFGPKTQVSTLMENIEQMLEENRGTFYSTETFLEAQVKKLTKYEEMKKKIHSLEKHYLSKGSTESQNELRIVLLGKSGVGKSATGNTIIGRKVFKVEISQESVTKESHSETIEINGRHITVIDTPGLFDTELTNEEIQKEISNCISMILPGPHVFIIVLNLGQRFTQEEAKSVEIIQETFGENSLMYTMVLFTRGDDLKNKTIDQCLGKPGSPLMSLIEACGHRFHVFNNNQTEDRTQVANLLEKIDNMVKANGGGFYSCEMFRQMERKKQEQQMKILMDRVREGEQQIIKLEEEIKRERETLADEVKKCRQENERLQIKYEAEEKTVKIFMEREEQINKEKEEIMKKAEKEKEKMKTIMELERQNQEKEKKARDEEDKKKRESKKSISAEQFQKLKCEMEGIIRDKDKIEKDTQEQLHDLKKRLKEERNTKEDQLKISEVKLKLLKEQHVDELKRRRMEWREEYDREKETKKKISSEMDDPLQATAYRRLETEYSKWSRSLCTAMTEIENKIQNRIKNEAIHEIEETELYQQLKKTSEVVEKSMSEFFENVPDADIVIQWKTTFEIKIKELQENTVRETKRKLDEILHQRELRGGNDDQRKHHENTIYAEVKELALKLKDKENNEDSLIKEFDLFWEKTVNMIRDTPDVKDIDLKKDARLFLSDVYKSPPLNYWSDSRDILFLRSYSEYIRLKRTSGFTSPIESAIISLKEMFSYVLSPEDEGQIRSFVSDVVQQTDKMIYSFNIAEMGYNSTYTQLLTDYIRTRVTEHEEGQVKYVFKKQFFIDLVYSICNRANKMIPDQHRLFREANDPCVYLKKKREEYYSVFNKYCHGATSSAIFAEIICQKLKKPIEQSVYKDTARDLTDELRLNCESLNGNRSNLEKHILKTLAEEEDFDKYMNYIHYPRDHFKSFIRDEVSRYIRDKFSISVLPKMKENIELLQKKILKAAHESVNSGDVGLWLKSFTQQLSDQLIFSEKDLSGVNYDDVDDFNLLEDMIRQELTHVISNISSEFNTDTFPVKLDHKFRPDELLIDHFCQCCWVQCPFCKAICTNTIDNHDGDHSVAFHRVTGINGTCFNSTQNLCIDICTHLVAYDLNFRTPDGRFFWKEIRLSGHRFDIWSITPDLSELPYWNWFVCKFQKQLEKYYNKTFDGQGKIPDEWRKYSIEDAIESLDDYI</sequence>
<evidence type="ECO:0000313" key="1">
    <source>
        <dbReference type="Proteomes" id="UP000000437"/>
    </source>
</evidence>